<evidence type="ECO:0000313" key="3">
    <source>
        <dbReference type="Proteomes" id="UP000298774"/>
    </source>
</evidence>
<gene>
    <name evidence="2" type="ORF">D3868_07595</name>
</gene>
<proteinExistence type="predicted"/>
<sequence length="170" mass="17796">MSSCSGAAERTERYSAYSFESARVEYPWHPLYGKTLRVVNRTVRGGHPVLWLEERPGTARELPAWMCDAAYCLDMAALGPPQATIIAFGALAAVLSDLRRSASDRAASDNSPTEEVADDQTTAADIPALACPYGSAPGSRGSGRGRAGPGGPPPGSRRSPAGHGEKGGRP</sequence>
<protein>
    <submittedName>
        <fullName evidence="2">Uncharacterized protein</fullName>
    </submittedName>
</protein>
<name>A0A4D8QUG0_AZOBR</name>
<reference evidence="2 3" key="1">
    <citation type="submission" date="2018-09" db="EMBL/GenBank/DDBJ databases">
        <title>Whole genome based analysis of evolution and adaptive divergence in Indian and Brazilian strains of Azospirillum brasilense.</title>
        <authorList>
            <person name="Singh C."/>
            <person name="Tripathi A.K."/>
        </authorList>
    </citation>
    <scope>NUCLEOTIDE SEQUENCE [LARGE SCALE GENOMIC DNA]</scope>
    <source>
        <strain evidence="2 3">MTCC4038</strain>
    </source>
</reference>
<feature type="region of interest" description="Disordered" evidence="1">
    <location>
        <begin position="99"/>
        <end position="170"/>
    </location>
</feature>
<evidence type="ECO:0000256" key="1">
    <source>
        <dbReference type="SAM" id="MobiDB-lite"/>
    </source>
</evidence>
<accession>A0A4D8QUG0</accession>
<feature type="compositionally biased region" description="Gly residues" evidence="1">
    <location>
        <begin position="140"/>
        <end position="149"/>
    </location>
</feature>
<evidence type="ECO:0000313" key="2">
    <source>
        <dbReference type="EMBL" id="QCO08912.1"/>
    </source>
</evidence>
<dbReference type="AlphaFoldDB" id="A0A4D8QUG0"/>
<dbReference type="EMBL" id="CP032339">
    <property type="protein sequence ID" value="QCO08912.1"/>
    <property type="molecule type" value="Genomic_DNA"/>
</dbReference>
<dbReference type="Proteomes" id="UP000298774">
    <property type="component" value="Chromosome"/>
</dbReference>
<organism evidence="2 3">
    <name type="scientific">Azospirillum brasilense</name>
    <dbReference type="NCBI Taxonomy" id="192"/>
    <lineage>
        <taxon>Bacteria</taxon>
        <taxon>Pseudomonadati</taxon>
        <taxon>Pseudomonadota</taxon>
        <taxon>Alphaproteobacteria</taxon>
        <taxon>Rhodospirillales</taxon>
        <taxon>Azospirillaceae</taxon>
        <taxon>Azospirillum</taxon>
    </lineage>
</organism>